<dbReference type="Pfam" id="PF13489">
    <property type="entry name" value="Methyltransf_23"/>
    <property type="match status" value="1"/>
</dbReference>
<dbReference type="eggNOG" id="KOG1269">
    <property type="taxonomic scope" value="Eukaryota"/>
</dbReference>
<dbReference type="OrthoDB" id="2013972at2759"/>
<proteinExistence type="predicted"/>
<dbReference type="Proteomes" id="UP000018144">
    <property type="component" value="Unassembled WGS sequence"/>
</dbReference>
<dbReference type="Gene3D" id="3.40.50.150">
    <property type="entry name" value="Vaccinia Virus protein VP39"/>
    <property type="match status" value="1"/>
</dbReference>
<dbReference type="SUPFAM" id="SSF53335">
    <property type="entry name" value="S-adenosyl-L-methionine-dependent methyltransferases"/>
    <property type="match status" value="1"/>
</dbReference>
<name>U4LNK4_PYROM</name>
<reference evidence="1 2" key="1">
    <citation type="journal article" date="2013" name="PLoS Genet.">
        <title>The genome and development-dependent transcriptomes of Pyronema confluens: a window into fungal evolution.</title>
        <authorList>
            <person name="Traeger S."/>
            <person name="Altegoer F."/>
            <person name="Freitag M."/>
            <person name="Gabaldon T."/>
            <person name="Kempken F."/>
            <person name="Kumar A."/>
            <person name="Marcet-Houben M."/>
            <person name="Poggeler S."/>
            <person name="Stajich J.E."/>
            <person name="Nowrousian M."/>
        </authorList>
    </citation>
    <scope>NUCLEOTIDE SEQUENCE [LARGE SCALE GENOMIC DNA]</scope>
    <source>
        <strain evidence="2">CBS 100304</strain>
        <tissue evidence="1">Vegetative mycelium</tissue>
    </source>
</reference>
<evidence type="ECO:0000313" key="1">
    <source>
        <dbReference type="EMBL" id="CCX30905.1"/>
    </source>
</evidence>
<evidence type="ECO:0000313" key="2">
    <source>
        <dbReference type="Proteomes" id="UP000018144"/>
    </source>
</evidence>
<dbReference type="CDD" id="cd02440">
    <property type="entry name" value="AdoMet_MTases"/>
    <property type="match status" value="1"/>
</dbReference>
<keyword evidence="2" id="KW-1185">Reference proteome</keyword>
<dbReference type="InterPro" id="IPR029063">
    <property type="entry name" value="SAM-dependent_MTases_sf"/>
</dbReference>
<dbReference type="OMA" id="WMLANSE"/>
<dbReference type="PANTHER" id="PTHR43591:SF10">
    <property type="entry name" value="ABC TRANSMEMBRANE TYPE-1 DOMAIN-CONTAINING PROTEIN-RELATED"/>
    <property type="match status" value="1"/>
</dbReference>
<sequence>MENQKHNYDIFNLNYAAAIEVDPAVLAADEGEYDPSEYATSTETMPESIHEYLYENGRRYHTYFGVDKNCMPTDEMEQDRLDMHHEILLHLLDGRLHLAPIEEPHRILDIGTGTGIWAIDMADQYSTAEVIGTDLSPIQPAWTPPNCRFEIDDAEKEWTFKDNTFDFIHGRNLTQSINDWPTLMSQFYRCTKPGGWAEIAEIEGSVWSDDNTMGPAFKYWTELLNKALVIKGYQHVSRESLAKRLEDAGFVDVKVYAFKQPYGPWAKNKKEKRLGGEMLLIAGPSLESYGLALFTRVLGIDAEEATRLCRETWKEIINKKHHVYNNFYVAYGRKPEDSEVERTADAYL</sequence>
<dbReference type="STRING" id="1076935.U4LNK4"/>
<dbReference type="GO" id="GO:0032259">
    <property type="term" value="P:methylation"/>
    <property type="evidence" value="ECO:0007669"/>
    <property type="project" value="UniProtKB-KW"/>
</dbReference>
<gene>
    <name evidence="1" type="ORF">PCON_09506</name>
</gene>
<dbReference type="EMBL" id="HF935497">
    <property type="protein sequence ID" value="CCX30905.1"/>
    <property type="molecule type" value="Genomic_DNA"/>
</dbReference>
<organism evidence="1 2">
    <name type="scientific">Pyronema omphalodes (strain CBS 100304)</name>
    <name type="common">Pyronema confluens</name>
    <dbReference type="NCBI Taxonomy" id="1076935"/>
    <lineage>
        <taxon>Eukaryota</taxon>
        <taxon>Fungi</taxon>
        <taxon>Dikarya</taxon>
        <taxon>Ascomycota</taxon>
        <taxon>Pezizomycotina</taxon>
        <taxon>Pezizomycetes</taxon>
        <taxon>Pezizales</taxon>
        <taxon>Pyronemataceae</taxon>
        <taxon>Pyronema</taxon>
    </lineage>
</organism>
<dbReference type="AlphaFoldDB" id="U4LNK4"/>
<accession>U4LNK4</accession>
<protein>
    <submittedName>
        <fullName evidence="1">Similar to Phosphoethanolamine N-methyltransferase 3 acc. no. Q9C6B9</fullName>
    </submittedName>
</protein>
<dbReference type="GO" id="GO:0008168">
    <property type="term" value="F:methyltransferase activity"/>
    <property type="evidence" value="ECO:0007669"/>
    <property type="project" value="UniProtKB-KW"/>
</dbReference>
<dbReference type="PANTHER" id="PTHR43591">
    <property type="entry name" value="METHYLTRANSFERASE"/>
    <property type="match status" value="1"/>
</dbReference>
<keyword evidence="1" id="KW-0808">Transferase</keyword>
<keyword evidence="1" id="KW-0489">Methyltransferase</keyword>